<dbReference type="AlphaFoldDB" id="C0QBV5"/>
<evidence type="ECO:0000259" key="4">
    <source>
        <dbReference type="PROSITE" id="PS50893"/>
    </source>
</evidence>
<dbReference type="PANTHER" id="PTHR42855:SF2">
    <property type="entry name" value="DRUG RESISTANCE ABC TRANSPORTER,ATP-BINDING PROTEIN"/>
    <property type="match status" value="1"/>
</dbReference>
<name>C0QBV5_DESAH</name>
<keyword evidence="2 5" id="KW-0067">ATP-binding</keyword>
<dbReference type="OrthoDB" id="9808609at2"/>
<dbReference type="HOGENOM" id="CLU_000604_36_0_7"/>
<dbReference type="KEGG" id="dat:HRM2_18650"/>
<dbReference type="Gene3D" id="3.40.50.300">
    <property type="entry name" value="P-loop containing nucleotide triphosphate hydrolases"/>
    <property type="match status" value="2"/>
</dbReference>
<dbReference type="InterPro" id="IPR051309">
    <property type="entry name" value="ABCF_ATPase"/>
</dbReference>
<dbReference type="CDD" id="cd03221">
    <property type="entry name" value="ABCF_EF-3"/>
    <property type="match status" value="2"/>
</dbReference>
<evidence type="ECO:0000313" key="5">
    <source>
        <dbReference type="EMBL" id="ACN14967.1"/>
    </source>
</evidence>
<feature type="region of interest" description="Disordered" evidence="3">
    <location>
        <begin position="495"/>
        <end position="524"/>
    </location>
</feature>
<feature type="domain" description="ABC transporter" evidence="4">
    <location>
        <begin position="5"/>
        <end position="221"/>
    </location>
</feature>
<organism evidence="5 6">
    <name type="scientific">Desulforapulum autotrophicum (strain ATCC 43914 / DSM 3382 / VKM B-1955 / HRM2)</name>
    <name type="common">Desulfobacterium autotrophicum</name>
    <dbReference type="NCBI Taxonomy" id="177437"/>
    <lineage>
        <taxon>Bacteria</taxon>
        <taxon>Pseudomonadati</taxon>
        <taxon>Thermodesulfobacteriota</taxon>
        <taxon>Desulfobacteria</taxon>
        <taxon>Desulfobacterales</taxon>
        <taxon>Desulfobacteraceae</taxon>
        <taxon>Desulforapulum</taxon>
    </lineage>
</organism>
<dbReference type="GO" id="GO:0005524">
    <property type="term" value="F:ATP binding"/>
    <property type="evidence" value="ECO:0007669"/>
    <property type="project" value="UniProtKB-KW"/>
</dbReference>
<dbReference type="RefSeq" id="WP_015903753.1">
    <property type="nucleotide sequence ID" value="NC_012108.1"/>
</dbReference>
<dbReference type="Gene3D" id="1.10.287.380">
    <property type="entry name" value="Valyl-tRNA synthetase, C-terminal domain"/>
    <property type="match status" value="1"/>
</dbReference>
<dbReference type="InterPro" id="IPR037118">
    <property type="entry name" value="Val-tRNA_synth_C_sf"/>
</dbReference>
<proteinExistence type="predicted"/>
<dbReference type="STRING" id="177437.HRM2_18650"/>
<dbReference type="Pfam" id="PF16326">
    <property type="entry name" value="ABC_tran_CTD"/>
    <property type="match status" value="1"/>
</dbReference>
<dbReference type="Pfam" id="PF00005">
    <property type="entry name" value="ABC_tran"/>
    <property type="match status" value="2"/>
</dbReference>
<dbReference type="PANTHER" id="PTHR42855">
    <property type="entry name" value="ABC TRANSPORTER ATP-BINDING SUBUNIT"/>
    <property type="match status" value="1"/>
</dbReference>
<dbReference type="InterPro" id="IPR027417">
    <property type="entry name" value="P-loop_NTPase"/>
</dbReference>
<feature type="compositionally biased region" description="Basic residues" evidence="3">
    <location>
        <begin position="504"/>
        <end position="513"/>
    </location>
</feature>
<dbReference type="eggNOG" id="COG0488">
    <property type="taxonomic scope" value="Bacteria"/>
</dbReference>
<dbReference type="InterPro" id="IPR032524">
    <property type="entry name" value="ABC_tran_C"/>
</dbReference>
<dbReference type="Proteomes" id="UP000000442">
    <property type="component" value="Chromosome"/>
</dbReference>
<evidence type="ECO:0000313" key="6">
    <source>
        <dbReference type="Proteomes" id="UP000000442"/>
    </source>
</evidence>
<keyword evidence="1" id="KW-0547">Nucleotide-binding</keyword>
<dbReference type="GO" id="GO:0003677">
    <property type="term" value="F:DNA binding"/>
    <property type="evidence" value="ECO:0007669"/>
    <property type="project" value="InterPro"/>
</dbReference>
<evidence type="ECO:0000256" key="2">
    <source>
        <dbReference type="ARBA" id="ARBA00022840"/>
    </source>
</evidence>
<dbReference type="InterPro" id="IPR003593">
    <property type="entry name" value="AAA+_ATPase"/>
</dbReference>
<evidence type="ECO:0000256" key="1">
    <source>
        <dbReference type="ARBA" id="ARBA00022741"/>
    </source>
</evidence>
<dbReference type="GO" id="GO:0016887">
    <property type="term" value="F:ATP hydrolysis activity"/>
    <property type="evidence" value="ECO:0007669"/>
    <property type="project" value="InterPro"/>
</dbReference>
<keyword evidence="6" id="KW-1185">Reference proteome</keyword>
<dbReference type="InterPro" id="IPR003439">
    <property type="entry name" value="ABC_transporter-like_ATP-bd"/>
</dbReference>
<feature type="domain" description="ABC transporter" evidence="4">
    <location>
        <begin position="294"/>
        <end position="512"/>
    </location>
</feature>
<dbReference type="SMART" id="SM00382">
    <property type="entry name" value="AAA"/>
    <property type="match status" value="2"/>
</dbReference>
<gene>
    <name evidence="5" type="ordered locus">HRM2_18650</name>
</gene>
<dbReference type="PROSITE" id="PS50893">
    <property type="entry name" value="ABC_TRANSPORTER_2"/>
    <property type="match status" value="2"/>
</dbReference>
<accession>C0QBV5</accession>
<dbReference type="EMBL" id="CP001087">
    <property type="protein sequence ID" value="ACN14967.1"/>
    <property type="molecule type" value="Genomic_DNA"/>
</dbReference>
<reference evidence="5 6" key="1">
    <citation type="journal article" date="2009" name="Environ. Microbiol.">
        <title>Genome sequence of Desulfobacterium autotrophicum HRM2, a marine sulfate reducer oxidizing organic carbon completely to carbon dioxide.</title>
        <authorList>
            <person name="Strittmatter A.W."/>
            <person name="Liesegang H."/>
            <person name="Rabus R."/>
            <person name="Decker I."/>
            <person name="Amann J."/>
            <person name="Andres S."/>
            <person name="Henne A."/>
            <person name="Fricke W.F."/>
            <person name="Martinez-Arias R."/>
            <person name="Bartels D."/>
            <person name="Goesmann A."/>
            <person name="Krause L."/>
            <person name="Puehler A."/>
            <person name="Klenk H.P."/>
            <person name="Richter M."/>
            <person name="Schuler M."/>
            <person name="Gloeckner F.O."/>
            <person name="Meyerdierks A."/>
            <person name="Gottschalk G."/>
            <person name="Amann R."/>
        </authorList>
    </citation>
    <scope>NUCLEOTIDE SEQUENCE [LARGE SCALE GENOMIC DNA]</scope>
    <source>
        <strain evidence="6">ATCC 43914 / DSM 3382 / HRM2</strain>
    </source>
</reference>
<sequence>MTLVFSYRSIFKSYGDQPVFDNLTINIEDTERLGLIGGNGSGKSTLLELIADRDTPEKGERYLNKNTHLVYLAQQDELDPDKTIQQTLEDGLAGENIHGQERYRRVKKMIGVGGFTDPSQKCSALSGGWQKRLTITRALGLDPDLFLLDEPTNHLDISGVLWLESILKNPSFAFVVVSHDRAFLESVCTNITELGRCYPQGQISVKGGYNTFEQERTRILATQLKQEEVLTNRMRRETEWLRQGAKARSTKARYRIDQADKLGSELADVKLRNRQTTRIDMDFNGTNRKTRRLLTCQGIEKSLGGKQLFSDITLELVPGTRLGLVGDNGCGKTSLMNILEGTLAPDKGEVKRADQLKVAVFDQNRSRLDPEMTLKQALSPAGEAVIYRGQSIHVVSWAKRFLFTADQLTLPVGRLSGGEKARILMAEIMLTPADLLLLDEPTNDLDIPALEVLEQSLVEFPGAIVLVSHDRFLLDRVATGILFFDGKGNATAHADQSQCLAKKTTPKKKKKTTRTSGKKETPSAKFSYKDKFELEQIEPQILAAEAQVATLEDAMADVTVMSDPDELARVCTELQKAHSQVEQLYARWEELEALKAL</sequence>
<dbReference type="EC" id="3.6.3.41" evidence="5"/>
<dbReference type="SUPFAM" id="SSF52540">
    <property type="entry name" value="P-loop containing nucleoside triphosphate hydrolases"/>
    <property type="match status" value="2"/>
</dbReference>
<dbReference type="InterPro" id="IPR017871">
    <property type="entry name" value="ABC_transporter-like_CS"/>
</dbReference>
<keyword evidence="5" id="KW-0378">Hydrolase</keyword>
<protein>
    <submittedName>
        <fullName evidence="5">ABC-type transporter, ATP-binding protein (ATPase)</fullName>
        <ecNumber evidence="5">3.6.3.41</ecNumber>
    </submittedName>
</protein>
<evidence type="ECO:0000256" key="3">
    <source>
        <dbReference type="SAM" id="MobiDB-lite"/>
    </source>
</evidence>
<dbReference type="PROSITE" id="PS00211">
    <property type="entry name" value="ABC_TRANSPORTER_1"/>
    <property type="match status" value="1"/>
</dbReference>